<evidence type="ECO:0000256" key="1">
    <source>
        <dbReference type="PROSITE-ProRule" id="PRU00339"/>
    </source>
</evidence>
<organism evidence="4 5">
    <name type="scientific">Kaistella pullorum</name>
    <dbReference type="NCBI Taxonomy" id="2763074"/>
    <lineage>
        <taxon>Bacteria</taxon>
        <taxon>Pseudomonadati</taxon>
        <taxon>Bacteroidota</taxon>
        <taxon>Flavobacteriia</taxon>
        <taxon>Flavobacteriales</taxon>
        <taxon>Weeksellaceae</taxon>
        <taxon>Chryseobacterium group</taxon>
        <taxon>Kaistella</taxon>
    </lineage>
</organism>
<comment type="caution">
    <text evidence="4">The sequence shown here is derived from an EMBL/GenBank/DDBJ whole genome shotgun (WGS) entry which is preliminary data.</text>
</comment>
<dbReference type="RefSeq" id="WP_251834090.1">
    <property type="nucleotide sequence ID" value="NZ_JACSPS010000004.1"/>
</dbReference>
<dbReference type="InterPro" id="IPR011990">
    <property type="entry name" value="TPR-like_helical_dom_sf"/>
</dbReference>
<protein>
    <submittedName>
        <fullName evidence="4">YaiO family outer membrane beta-barrel protein</fullName>
    </submittedName>
</protein>
<dbReference type="NCBIfam" id="TIGR04390">
    <property type="entry name" value="OMP_YaiO_dom"/>
    <property type="match status" value="1"/>
</dbReference>
<gene>
    <name evidence="4" type="primary">yaiO</name>
    <name evidence="4" type="ORF">H9628_10440</name>
</gene>
<keyword evidence="2" id="KW-0732">Signal</keyword>
<feature type="signal peptide" evidence="2">
    <location>
        <begin position="1"/>
        <end position="19"/>
    </location>
</feature>
<evidence type="ECO:0000313" key="4">
    <source>
        <dbReference type="EMBL" id="MBD8018893.1"/>
    </source>
</evidence>
<evidence type="ECO:0000256" key="2">
    <source>
        <dbReference type="SAM" id="SignalP"/>
    </source>
</evidence>
<sequence>MRKILLSFIFILLYTALSAQELSSDELFTRARNEAFENKNYPAAVELAKQALNQSPDYTDISIFLGRLYTWDKNVAAAREVFQGLEQKEVRDEDFYLAYASLEYWNDNYAKALEILEKGLQYNPKSEALWMLKAKIHNSADQFDASQTAITKILEFNPENAEARAMLIQLQSLTAKNSVGISYGFTHFDTQFDQDWHTAGLSYKRATKLGSVILKGNYAYKFGESGTQVELEAYPRISPTFYLYLGAGFSGDVGIFPKYRTGASLNANLPKSFEAEIGYRQLYFSENILLYTAAIGKYYKNWWFNLRTYITPDSSNISHSYTATARYYTKGAQDYFSVQAGTGISPDDNRNNLLNDDTYKLKTFKLGADYNFSVKKTNLFSVGATWFNQEYRPETRGNQLDVSLGYTKLF</sequence>
<accession>A0ABR8WP99</accession>
<name>A0ABR8WP99_9FLAO</name>
<dbReference type="Pfam" id="PF14559">
    <property type="entry name" value="TPR_19"/>
    <property type="match status" value="2"/>
</dbReference>
<reference evidence="4 5" key="1">
    <citation type="submission" date="2020-08" db="EMBL/GenBank/DDBJ databases">
        <title>A Genomic Blueprint of the Chicken Gut Microbiome.</title>
        <authorList>
            <person name="Gilroy R."/>
            <person name="Ravi A."/>
            <person name="Getino M."/>
            <person name="Pursley I."/>
            <person name="Horton D.L."/>
            <person name="Alikhan N.-F."/>
            <person name="Baker D."/>
            <person name="Gharbi K."/>
            <person name="Hall N."/>
            <person name="Watson M."/>
            <person name="Adriaenssens E.M."/>
            <person name="Foster-Nyarko E."/>
            <person name="Jarju S."/>
            <person name="Secka A."/>
            <person name="Antonio M."/>
            <person name="Oren A."/>
            <person name="Chaudhuri R."/>
            <person name="La Ragione R.M."/>
            <person name="Hildebrand F."/>
            <person name="Pallen M.J."/>
        </authorList>
    </citation>
    <scope>NUCLEOTIDE SEQUENCE [LARGE SCALE GENOMIC DNA]</scope>
    <source>
        <strain evidence="4 5">Sa1CVA4</strain>
    </source>
</reference>
<keyword evidence="1" id="KW-0802">TPR repeat</keyword>
<keyword evidence="5" id="KW-1185">Reference proteome</keyword>
<dbReference type="Proteomes" id="UP000626242">
    <property type="component" value="Unassembled WGS sequence"/>
</dbReference>
<dbReference type="InterPro" id="IPR030887">
    <property type="entry name" value="Beta-barrel_YaiO"/>
</dbReference>
<feature type="repeat" description="TPR" evidence="1">
    <location>
        <begin position="93"/>
        <end position="126"/>
    </location>
</feature>
<dbReference type="PROSITE" id="PS50005">
    <property type="entry name" value="TPR"/>
    <property type="match status" value="1"/>
</dbReference>
<feature type="chain" id="PRO_5045637489" evidence="2">
    <location>
        <begin position="20"/>
        <end position="410"/>
    </location>
</feature>
<dbReference type="Pfam" id="PF19413">
    <property type="entry name" value="YaiO"/>
    <property type="match status" value="1"/>
</dbReference>
<dbReference type="Gene3D" id="1.25.40.10">
    <property type="entry name" value="Tetratricopeptide repeat domain"/>
    <property type="match status" value="1"/>
</dbReference>
<evidence type="ECO:0000259" key="3">
    <source>
        <dbReference type="Pfam" id="PF19413"/>
    </source>
</evidence>
<dbReference type="EMBL" id="JACSPS010000004">
    <property type="protein sequence ID" value="MBD8018893.1"/>
    <property type="molecule type" value="Genomic_DNA"/>
</dbReference>
<dbReference type="SUPFAM" id="SSF48452">
    <property type="entry name" value="TPR-like"/>
    <property type="match status" value="1"/>
</dbReference>
<proteinExistence type="predicted"/>
<evidence type="ECO:0000313" key="5">
    <source>
        <dbReference type="Proteomes" id="UP000626242"/>
    </source>
</evidence>
<feature type="domain" description="YaiO beta-barrel" evidence="3">
    <location>
        <begin position="176"/>
        <end position="348"/>
    </location>
</feature>
<dbReference type="InterPro" id="IPR019734">
    <property type="entry name" value="TPR_rpt"/>
</dbReference>